<keyword evidence="1" id="KW-0812">Transmembrane</keyword>
<sequence>MFKSITKIFLNVVIVFIIAYVYMYFSDNLHISKEPFFKLIAITFTFSNIIIIALKIFFEKNNHIDIDLD</sequence>
<dbReference type="EMBL" id="BAAACP010000033">
    <property type="protein sequence ID" value="GAA0866581.1"/>
    <property type="molecule type" value="Genomic_DNA"/>
</dbReference>
<feature type="transmembrane region" description="Helical" evidence="1">
    <location>
        <begin position="37"/>
        <end position="58"/>
    </location>
</feature>
<gene>
    <name evidence="2" type="ORF">GCM10008917_28320</name>
</gene>
<protein>
    <submittedName>
        <fullName evidence="2">Uncharacterized protein</fullName>
    </submittedName>
</protein>
<reference evidence="2 3" key="1">
    <citation type="journal article" date="2019" name="Int. J. Syst. Evol. Microbiol.">
        <title>The Global Catalogue of Microorganisms (GCM) 10K type strain sequencing project: providing services to taxonomists for standard genome sequencing and annotation.</title>
        <authorList>
            <consortium name="The Broad Institute Genomics Platform"/>
            <consortium name="The Broad Institute Genome Sequencing Center for Infectious Disease"/>
            <person name="Wu L."/>
            <person name="Ma J."/>
        </authorList>
    </citation>
    <scope>NUCLEOTIDE SEQUENCE [LARGE SCALE GENOMIC DNA]</scope>
    <source>
        <strain evidence="2 3">JCM 6486</strain>
    </source>
</reference>
<proteinExistence type="predicted"/>
<dbReference type="RefSeq" id="WP_346047127.1">
    <property type="nucleotide sequence ID" value="NZ_BAAACP010000033.1"/>
</dbReference>
<keyword evidence="1" id="KW-1133">Transmembrane helix</keyword>
<dbReference type="Proteomes" id="UP001400965">
    <property type="component" value="Unassembled WGS sequence"/>
</dbReference>
<name>A0ABN1MB40_9FIRM</name>
<keyword evidence="1" id="KW-0472">Membrane</keyword>
<evidence type="ECO:0000256" key="1">
    <source>
        <dbReference type="SAM" id="Phobius"/>
    </source>
</evidence>
<feature type="transmembrane region" description="Helical" evidence="1">
    <location>
        <begin position="7"/>
        <end position="25"/>
    </location>
</feature>
<keyword evidence="3" id="KW-1185">Reference proteome</keyword>
<accession>A0ABN1MB40</accession>
<organism evidence="2 3">
    <name type="scientific">Paraclostridium tenue</name>
    <dbReference type="NCBI Taxonomy" id="1737"/>
    <lineage>
        <taxon>Bacteria</taxon>
        <taxon>Bacillati</taxon>
        <taxon>Bacillota</taxon>
        <taxon>Clostridia</taxon>
        <taxon>Peptostreptococcales</taxon>
        <taxon>Peptostreptococcaceae</taxon>
        <taxon>Paraclostridium</taxon>
    </lineage>
</organism>
<evidence type="ECO:0000313" key="2">
    <source>
        <dbReference type="EMBL" id="GAA0866581.1"/>
    </source>
</evidence>
<evidence type="ECO:0000313" key="3">
    <source>
        <dbReference type="Proteomes" id="UP001400965"/>
    </source>
</evidence>
<comment type="caution">
    <text evidence="2">The sequence shown here is derived from an EMBL/GenBank/DDBJ whole genome shotgun (WGS) entry which is preliminary data.</text>
</comment>